<dbReference type="Proteomes" id="UP000214747">
    <property type="component" value="Unassembled WGS sequence"/>
</dbReference>
<keyword evidence="2" id="KW-1185">Reference proteome</keyword>
<accession>A0A225SX18</accession>
<evidence type="ECO:0000313" key="1">
    <source>
        <dbReference type="EMBL" id="OWY35532.1"/>
    </source>
</evidence>
<organism evidence="1 2">
    <name type="scientific">Herbaspirillum aquaticum</name>
    <dbReference type="NCBI Taxonomy" id="568783"/>
    <lineage>
        <taxon>Bacteria</taxon>
        <taxon>Pseudomonadati</taxon>
        <taxon>Pseudomonadota</taxon>
        <taxon>Betaproteobacteria</taxon>
        <taxon>Burkholderiales</taxon>
        <taxon>Oxalobacteraceae</taxon>
        <taxon>Herbaspirillum</taxon>
    </lineage>
</organism>
<comment type="caution">
    <text evidence="1">The sequence shown here is derived from an EMBL/GenBank/DDBJ whole genome shotgun (WGS) entry which is preliminary data.</text>
</comment>
<proteinExistence type="predicted"/>
<sequence length="88" mass="10259">MQITFDPKKDAINRHKHGVSLAEAAAIEWDTALLSVDRRFDYDEVREIAIAYIGLRLHVVVFVERNEVLRIISLRRATKREIQHYAEA</sequence>
<name>A0A225SX18_9BURK</name>
<dbReference type="EMBL" id="NJGV01000005">
    <property type="protein sequence ID" value="OWY35532.1"/>
    <property type="molecule type" value="Genomic_DNA"/>
</dbReference>
<evidence type="ECO:0000313" key="2">
    <source>
        <dbReference type="Proteomes" id="UP000214747"/>
    </source>
</evidence>
<dbReference type="Pfam" id="PF04365">
    <property type="entry name" value="BrnT_toxin"/>
    <property type="match status" value="1"/>
</dbReference>
<gene>
    <name evidence="1" type="ORF">CEJ45_06865</name>
</gene>
<dbReference type="RefSeq" id="WP_088754421.1">
    <property type="nucleotide sequence ID" value="NZ_JARJFG010000037.1"/>
</dbReference>
<protein>
    <recommendedName>
        <fullName evidence="3">BrnT family toxin</fullName>
    </recommendedName>
</protein>
<dbReference type="InterPro" id="IPR038573">
    <property type="entry name" value="BrnT_sf"/>
</dbReference>
<reference evidence="1 2" key="1">
    <citation type="journal article" date="2010" name="Int. J. Syst. Evol. Microbiol.">
        <title>Reclassification of Herbaspirillum putei as a later heterotypic synonym of Herbaspirillum huttiense, with the description of H. huttiense subsp. huttiense subsp. nov. and H. huttiense subsp. putei subsp. nov., comb. nov., and description of Herbaspirillum aquaticum sp. nov.</title>
        <authorList>
            <person name="Dobritsa A.P."/>
            <person name="Reddy M.C."/>
            <person name="Samadpour M."/>
        </authorList>
    </citation>
    <scope>NUCLEOTIDE SEQUENCE [LARGE SCALE GENOMIC DNA]</scope>
    <source>
        <strain evidence="1 2">IEH 4430</strain>
    </source>
</reference>
<dbReference type="InterPro" id="IPR007460">
    <property type="entry name" value="BrnT_toxin"/>
</dbReference>
<dbReference type="AlphaFoldDB" id="A0A225SX18"/>
<dbReference type="Gene3D" id="3.10.450.530">
    <property type="entry name" value="Ribonuclease toxin, BrnT, of type II toxin-antitoxin system"/>
    <property type="match status" value="1"/>
</dbReference>
<evidence type="ECO:0008006" key="3">
    <source>
        <dbReference type="Google" id="ProtNLM"/>
    </source>
</evidence>